<sequence length="114" mass="12151">MKIQYLEIVTNNVDSVCASYAKAIGAQFSAGEERLGNARLAKLDDGALVGVRAPLSSDEGPVVRPYWLVDDIEAAVKEVVEAGGEIAHPPLEIPGFGTFAIYLQGGNNHGLWQL</sequence>
<protein>
    <submittedName>
        <fullName evidence="2">Hydroxylase</fullName>
    </submittedName>
</protein>
<reference evidence="2 3" key="1">
    <citation type="submission" date="2015-11" db="EMBL/GenBank/DDBJ databases">
        <authorList>
            <person name="Zhang Y."/>
            <person name="Guo Z."/>
        </authorList>
    </citation>
    <scope>NUCLEOTIDE SEQUENCE [LARGE SCALE GENOMIC DNA]</scope>
    <source>
        <strain evidence="2 3">KCTC 32221</strain>
    </source>
</reference>
<dbReference type="InterPro" id="IPR037523">
    <property type="entry name" value="VOC_core"/>
</dbReference>
<organism evidence="2 3">
    <name type="scientific">Pseudohongiella spirulinae</name>
    <dbReference type="NCBI Taxonomy" id="1249552"/>
    <lineage>
        <taxon>Bacteria</taxon>
        <taxon>Pseudomonadati</taxon>
        <taxon>Pseudomonadota</taxon>
        <taxon>Gammaproteobacteria</taxon>
        <taxon>Pseudomonadales</taxon>
        <taxon>Pseudohongiellaceae</taxon>
        <taxon>Pseudohongiella</taxon>
    </lineage>
</organism>
<evidence type="ECO:0000259" key="1">
    <source>
        <dbReference type="PROSITE" id="PS51819"/>
    </source>
</evidence>
<dbReference type="Proteomes" id="UP000065641">
    <property type="component" value="Chromosome"/>
</dbReference>
<dbReference type="KEGG" id="pspi:PS2015_265"/>
<dbReference type="InterPro" id="IPR029068">
    <property type="entry name" value="Glyas_Bleomycin-R_OHBP_Dase"/>
</dbReference>
<dbReference type="EMBL" id="CP013189">
    <property type="protein sequence ID" value="ALO44957.1"/>
    <property type="molecule type" value="Genomic_DNA"/>
</dbReference>
<gene>
    <name evidence="2" type="ORF">PS2015_265</name>
</gene>
<dbReference type="AlphaFoldDB" id="A0A0S2K9G2"/>
<name>A0A0S2K9G2_9GAMM</name>
<dbReference type="Gene3D" id="3.10.180.10">
    <property type="entry name" value="2,3-Dihydroxybiphenyl 1,2-Dioxygenase, domain 1"/>
    <property type="match status" value="1"/>
</dbReference>
<dbReference type="SUPFAM" id="SSF54593">
    <property type="entry name" value="Glyoxalase/Bleomycin resistance protein/Dihydroxybiphenyl dioxygenase"/>
    <property type="match status" value="1"/>
</dbReference>
<keyword evidence="3" id="KW-1185">Reference proteome</keyword>
<accession>A0A0S2K9G2</accession>
<proteinExistence type="predicted"/>
<evidence type="ECO:0000313" key="3">
    <source>
        <dbReference type="Proteomes" id="UP000065641"/>
    </source>
</evidence>
<dbReference type="RefSeq" id="WP_058020470.1">
    <property type="nucleotide sequence ID" value="NZ_CP013189.1"/>
</dbReference>
<evidence type="ECO:0000313" key="2">
    <source>
        <dbReference type="EMBL" id="ALO44957.1"/>
    </source>
</evidence>
<dbReference type="OrthoDB" id="9793039at2"/>
<feature type="domain" description="VOC" evidence="1">
    <location>
        <begin position="2"/>
        <end position="114"/>
    </location>
</feature>
<dbReference type="PROSITE" id="PS51819">
    <property type="entry name" value="VOC"/>
    <property type="match status" value="1"/>
</dbReference>